<accession>A0A8R7R240</accession>
<reference evidence="1" key="3">
    <citation type="submission" date="2022-06" db="UniProtKB">
        <authorList>
            <consortium name="EnsemblPlants"/>
        </authorList>
    </citation>
    <scope>IDENTIFICATION</scope>
</reference>
<evidence type="ECO:0000313" key="1">
    <source>
        <dbReference type="EnsemblPlants" id="TuG1812G0700002781.01.T05.cds275091"/>
    </source>
</evidence>
<name>A0A8R7R240_TRIUA</name>
<dbReference type="Gramene" id="TuG1812G0700002781.01.T05">
    <property type="protein sequence ID" value="TuG1812G0700002781.01.T05.cds275091"/>
    <property type="gene ID" value="TuG1812G0700002781.01"/>
</dbReference>
<keyword evidence="2" id="KW-1185">Reference proteome</keyword>
<protein>
    <submittedName>
        <fullName evidence="1">Uncharacterized protein</fullName>
    </submittedName>
</protein>
<dbReference type="AlphaFoldDB" id="A0A8R7R240"/>
<organism evidence="1 2">
    <name type="scientific">Triticum urartu</name>
    <name type="common">Red wild einkorn</name>
    <name type="synonym">Crithodium urartu</name>
    <dbReference type="NCBI Taxonomy" id="4572"/>
    <lineage>
        <taxon>Eukaryota</taxon>
        <taxon>Viridiplantae</taxon>
        <taxon>Streptophyta</taxon>
        <taxon>Embryophyta</taxon>
        <taxon>Tracheophyta</taxon>
        <taxon>Spermatophyta</taxon>
        <taxon>Magnoliopsida</taxon>
        <taxon>Liliopsida</taxon>
        <taxon>Poales</taxon>
        <taxon>Poaceae</taxon>
        <taxon>BOP clade</taxon>
        <taxon>Pooideae</taxon>
        <taxon>Triticodae</taxon>
        <taxon>Triticeae</taxon>
        <taxon>Triticinae</taxon>
        <taxon>Triticum</taxon>
    </lineage>
</organism>
<reference evidence="2" key="1">
    <citation type="journal article" date="2013" name="Nature">
        <title>Draft genome of the wheat A-genome progenitor Triticum urartu.</title>
        <authorList>
            <person name="Ling H.Q."/>
            <person name="Zhao S."/>
            <person name="Liu D."/>
            <person name="Wang J."/>
            <person name="Sun H."/>
            <person name="Zhang C."/>
            <person name="Fan H."/>
            <person name="Li D."/>
            <person name="Dong L."/>
            <person name="Tao Y."/>
            <person name="Gao C."/>
            <person name="Wu H."/>
            <person name="Li Y."/>
            <person name="Cui Y."/>
            <person name="Guo X."/>
            <person name="Zheng S."/>
            <person name="Wang B."/>
            <person name="Yu K."/>
            <person name="Liang Q."/>
            <person name="Yang W."/>
            <person name="Lou X."/>
            <person name="Chen J."/>
            <person name="Feng M."/>
            <person name="Jian J."/>
            <person name="Zhang X."/>
            <person name="Luo G."/>
            <person name="Jiang Y."/>
            <person name="Liu J."/>
            <person name="Wang Z."/>
            <person name="Sha Y."/>
            <person name="Zhang B."/>
            <person name="Wu H."/>
            <person name="Tang D."/>
            <person name="Shen Q."/>
            <person name="Xue P."/>
            <person name="Zou S."/>
            <person name="Wang X."/>
            <person name="Liu X."/>
            <person name="Wang F."/>
            <person name="Yang Y."/>
            <person name="An X."/>
            <person name="Dong Z."/>
            <person name="Zhang K."/>
            <person name="Zhang X."/>
            <person name="Luo M.C."/>
            <person name="Dvorak J."/>
            <person name="Tong Y."/>
            <person name="Wang J."/>
            <person name="Yang H."/>
            <person name="Li Z."/>
            <person name="Wang D."/>
            <person name="Zhang A."/>
            <person name="Wang J."/>
        </authorList>
    </citation>
    <scope>NUCLEOTIDE SEQUENCE</scope>
    <source>
        <strain evidence="2">cv. G1812</strain>
    </source>
</reference>
<dbReference type="Proteomes" id="UP000015106">
    <property type="component" value="Chromosome 7"/>
</dbReference>
<evidence type="ECO:0000313" key="2">
    <source>
        <dbReference type="Proteomes" id="UP000015106"/>
    </source>
</evidence>
<proteinExistence type="predicted"/>
<dbReference type="EnsemblPlants" id="TuG1812G0700002781.01.T05">
    <property type="protein sequence ID" value="TuG1812G0700002781.01.T05.cds275091"/>
    <property type="gene ID" value="TuG1812G0700002781.01"/>
</dbReference>
<sequence>MSLLSASQIIAINDYIKKCFILSLLSLFGLQACSPNVHENLKARECTLKSKASYQSMLSLDNNLIVLLVIYHYRLSLESLKVAQEDLGKYFKPQSNKGEDLNWW</sequence>
<reference evidence="1" key="2">
    <citation type="submission" date="2018-03" db="EMBL/GenBank/DDBJ databases">
        <title>The Triticum urartu genome reveals the dynamic nature of wheat genome evolution.</title>
        <authorList>
            <person name="Ling H."/>
            <person name="Ma B."/>
            <person name="Shi X."/>
            <person name="Liu H."/>
            <person name="Dong L."/>
            <person name="Sun H."/>
            <person name="Cao Y."/>
            <person name="Gao Q."/>
            <person name="Zheng S."/>
            <person name="Li Y."/>
            <person name="Yu Y."/>
            <person name="Du H."/>
            <person name="Qi M."/>
            <person name="Li Y."/>
            <person name="Yu H."/>
            <person name="Cui Y."/>
            <person name="Wang N."/>
            <person name="Chen C."/>
            <person name="Wu H."/>
            <person name="Zhao Y."/>
            <person name="Zhang J."/>
            <person name="Li Y."/>
            <person name="Zhou W."/>
            <person name="Zhang B."/>
            <person name="Hu W."/>
            <person name="Eijk M."/>
            <person name="Tang J."/>
            <person name="Witsenboer H."/>
            <person name="Zhao S."/>
            <person name="Li Z."/>
            <person name="Zhang A."/>
            <person name="Wang D."/>
            <person name="Liang C."/>
        </authorList>
    </citation>
    <scope>NUCLEOTIDE SEQUENCE [LARGE SCALE GENOMIC DNA]</scope>
    <source>
        <strain evidence="1">cv. G1812</strain>
    </source>
</reference>